<proteinExistence type="inferred from homology"/>
<gene>
    <name evidence="8" type="ORF">D9R14_19310</name>
</gene>
<dbReference type="PANTHER" id="PTHR32322">
    <property type="entry name" value="INNER MEMBRANE TRANSPORTER"/>
    <property type="match status" value="1"/>
</dbReference>
<dbReference type="OrthoDB" id="7274881at2"/>
<evidence type="ECO:0000256" key="4">
    <source>
        <dbReference type="ARBA" id="ARBA00022989"/>
    </source>
</evidence>
<name>A0A3L7A2I2_9HYPH</name>
<feature type="transmembrane region" description="Helical" evidence="6">
    <location>
        <begin position="73"/>
        <end position="94"/>
    </location>
</feature>
<accession>A0A3L7A2I2</accession>
<evidence type="ECO:0000256" key="6">
    <source>
        <dbReference type="SAM" id="Phobius"/>
    </source>
</evidence>
<feature type="transmembrane region" description="Helical" evidence="6">
    <location>
        <begin position="100"/>
        <end position="118"/>
    </location>
</feature>
<keyword evidence="3 6" id="KW-0812">Transmembrane</keyword>
<evidence type="ECO:0000256" key="1">
    <source>
        <dbReference type="ARBA" id="ARBA00004141"/>
    </source>
</evidence>
<feature type="transmembrane region" description="Helical" evidence="6">
    <location>
        <begin position="38"/>
        <end position="61"/>
    </location>
</feature>
<feature type="transmembrane region" description="Helical" evidence="6">
    <location>
        <begin position="182"/>
        <end position="204"/>
    </location>
</feature>
<feature type="transmembrane region" description="Helical" evidence="6">
    <location>
        <begin position="155"/>
        <end position="175"/>
    </location>
</feature>
<dbReference type="Proteomes" id="UP000269692">
    <property type="component" value="Unassembled WGS sequence"/>
</dbReference>
<feature type="transmembrane region" description="Helical" evidence="6">
    <location>
        <begin position="216"/>
        <end position="239"/>
    </location>
</feature>
<keyword evidence="9" id="KW-1185">Reference proteome</keyword>
<evidence type="ECO:0000313" key="8">
    <source>
        <dbReference type="EMBL" id="RLP74208.1"/>
    </source>
</evidence>
<dbReference type="GO" id="GO:0016020">
    <property type="term" value="C:membrane"/>
    <property type="evidence" value="ECO:0007669"/>
    <property type="project" value="UniProtKB-SubCell"/>
</dbReference>
<evidence type="ECO:0000256" key="5">
    <source>
        <dbReference type="ARBA" id="ARBA00023136"/>
    </source>
</evidence>
<feature type="domain" description="EamA" evidence="7">
    <location>
        <begin position="156"/>
        <end position="291"/>
    </location>
</feature>
<dbReference type="InterPro" id="IPR037185">
    <property type="entry name" value="EmrE-like"/>
</dbReference>
<dbReference type="AlphaFoldDB" id="A0A3L7A2I2"/>
<dbReference type="Pfam" id="PF00892">
    <property type="entry name" value="EamA"/>
    <property type="match status" value="2"/>
</dbReference>
<reference evidence="8 9" key="1">
    <citation type="submission" date="2018-10" db="EMBL/GenBank/DDBJ databases">
        <title>Xanthobacter tagetidis genome sequencing and assembly.</title>
        <authorList>
            <person name="Maclea K.S."/>
            <person name="Goen A.E."/>
            <person name="Fatima S.A."/>
        </authorList>
    </citation>
    <scope>NUCLEOTIDE SEQUENCE [LARGE SCALE GENOMIC DNA]</scope>
    <source>
        <strain evidence="8 9">ATCC 700314</strain>
    </source>
</reference>
<dbReference type="PANTHER" id="PTHR32322:SF2">
    <property type="entry name" value="EAMA DOMAIN-CONTAINING PROTEIN"/>
    <property type="match status" value="1"/>
</dbReference>
<dbReference type="InterPro" id="IPR050638">
    <property type="entry name" value="AA-Vitamin_Transporters"/>
</dbReference>
<dbReference type="RefSeq" id="WP_121624988.1">
    <property type="nucleotide sequence ID" value="NZ_JACIIW010000007.1"/>
</dbReference>
<feature type="transmembrane region" description="Helical" evidence="6">
    <location>
        <begin position="130"/>
        <end position="149"/>
    </location>
</feature>
<evidence type="ECO:0000259" key="7">
    <source>
        <dbReference type="Pfam" id="PF00892"/>
    </source>
</evidence>
<dbReference type="InterPro" id="IPR000620">
    <property type="entry name" value="EamA_dom"/>
</dbReference>
<dbReference type="EMBL" id="RCTF01000020">
    <property type="protein sequence ID" value="RLP74208.1"/>
    <property type="molecule type" value="Genomic_DNA"/>
</dbReference>
<organism evidence="8 9">
    <name type="scientific">Xanthobacter tagetidis</name>
    <dbReference type="NCBI Taxonomy" id="60216"/>
    <lineage>
        <taxon>Bacteria</taxon>
        <taxon>Pseudomonadati</taxon>
        <taxon>Pseudomonadota</taxon>
        <taxon>Alphaproteobacteria</taxon>
        <taxon>Hyphomicrobiales</taxon>
        <taxon>Xanthobacteraceae</taxon>
        <taxon>Xanthobacter</taxon>
    </lineage>
</organism>
<protein>
    <submittedName>
        <fullName evidence="8">DMT family transporter</fullName>
    </submittedName>
</protein>
<feature type="domain" description="EamA" evidence="7">
    <location>
        <begin position="14"/>
        <end position="144"/>
    </location>
</feature>
<comment type="subcellular location">
    <subcellularLocation>
        <location evidence="1">Membrane</location>
        <topology evidence="1">Multi-pass membrane protein</topology>
    </subcellularLocation>
</comment>
<comment type="caution">
    <text evidence="8">The sequence shown here is derived from an EMBL/GenBank/DDBJ whole genome shotgun (WGS) entry which is preliminary data.</text>
</comment>
<feature type="transmembrane region" description="Helical" evidence="6">
    <location>
        <begin position="251"/>
        <end position="268"/>
    </location>
</feature>
<evidence type="ECO:0000313" key="9">
    <source>
        <dbReference type="Proteomes" id="UP000269692"/>
    </source>
</evidence>
<evidence type="ECO:0000256" key="2">
    <source>
        <dbReference type="ARBA" id="ARBA00007362"/>
    </source>
</evidence>
<sequence length="302" mass="30941">MHAAAVRSRDYTPVLILAFCLLWSSAFAAAKVALAYCPPLLLLAGRFLLAGTLILGACALLGQLKRIPAREVAALALMGVLNNACYLGLSYVGMTTVSSGFTAVIISANPLLTALAAGPLLGERLTPLKLAGLGLGMAGVALVVRSRIGSGAEDLTGTLFVLAALVTLAAATLLFKLVRTGAPLWMGSGIQSLAGGLALLPVALMTESLDAIQPSLPLAAAFLYLTLGASVAAFSLWFFILSRASATKASALHFLMPPLGLMFGWLLLGESVPPLDLLGIIPIALGIRLVTTGGPVRSGIGR</sequence>
<comment type="similarity">
    <text evidence="2">Belongs to the EamA transporter family.</text>
</comment>
<keyword evidence="5 6" id="KW-0472">Membrane</keyword>
<dbReference type="SUPFAM" id="SSF103481">
    <property type="entry name" value="Multidrug resistance efflux transporter EmrE"/>
    <property type="match status" value="2"/>
</dbReference>
<keyword evidence="4 6" id="KW-1133">Transmembrane helix</keyword>
<evidence type="ECO:0000256" key="3">
    <source>
        <dbReference type="ARBA" id="ARBA00022692"/>
    </source>
</evidence>